<feature type="domain" description="NodB homology" evidence="1">
    <location>
        <begin position="27"/>
        <end position="288"/>
    </location>
</feature>
<dbReference type="Pfam" id="PF01522">
    <property type="entry name" value="Polysacc_deac_1"/>
    <property type="match status" value="1"/>
</dbReference>
<gene>
    <name evidence="2" type="ORF">CWS31_008970</name>
</gene>
<sequence>MKTTSKAIILPEKQALTVDVEDYFHVSAFENSIDKNDWQSLELRVEKNTYRLLELFEKKQAKCTFFTLGWVAERCPNLIKAIVDQGHELASHGYAHQRTTGMSQAQFTADVSKSKQILEDASGEAVIGYRAPSFSINDSNTWVYETLTELGFEYSSSTYPIEHDLYGVPHWPRFKYQREEGIIEIPIPTIRKDEVNTGIGGGGYFRLYPYWLSKRRIDEYLAAEQQPYSFYFHPWEIDPDQPRVAGAPLKSKLRHYINLSRMEGKIMRLLDDYQWDTMKSVYLKGDIK</sequence>
<dbReference type="PROSITE" id="PS51677">
    <property type="entry name" value="NODB"/>
    <property type="match status" value="1"/>
</dbReference>
<dbReference type="CDD" id="cd10941">
    <property type="entry name" value="CE4_PuuE_HpPgdA_like_2"/>
    <property type="match status" value="1"/>
</dbReference>
<dbReference type="SUPFAM" id="SSF88713">
    <property type="entry name" value="Glycoside hydrolase/deacetylase"/>
    <property type="match status" value="1"/>
</dbReference>
<dbReference type="InterPro" id="IPR011330">
    <property type="entry name" value="Glyco_hydro/deAcase_b/a-brl"/>
</dbReference>
<evidence type="ECO:0000259" key="1">
    <source>
        <dbReference type="PROSITE" id="PS51677"/>
    </source>
</evidence>
<dbReference type="InterPro" id="IPR045235">
    <property type="entry name" value="PuuE_HpPgdA-like"/>
</dbReference>
<comment type="caution">
    <text evidence="2">The sequence shown here is derived from an EMBL/GenBank/DDBJ whole genome shotgun (WGS) entry which is preliminary data.</text>
</comment>
<keyword evidence="3" id="KW-1185">Reference proteome</keyword>
<dbReference type="Pfam" id="PF11959">
    <property type="entry name" value="DUF3473"/>
    <property type="match status" value="1"/>
</dbReference>
<name>A0ABY3MX40_9GAMM</name>
<dbReference type="NCBIfam" id="TIGR03006">
    <property type="entry name" value="pepcterm_polyde"/>
    <property type="match status" value="1"/>
</dbReference>
<evidence type="ECO:0000313" key="3">
    <source>
        <dbReference type="Proteomes" id="UP000815846"/>
    </source>
</evidence>
<dbReference type="InterPro" id="IPR014344">
    <property type="entry name" value="XrtA_polysacc_deacetyl"/>
</dbReference>
<organism evidence="2 3">
    <name type="scientific">Colwellia echini</name>
    <dbReference type="NCBI Taxonomy" id="1982103"/>
    <lineage>
        <taxon>Bacteria</taxon>
        <taxon>Pseudomonadati</taxon>
        <taxon>Pseudomonadota</taxon>
        <taxon>Gammaproteobacteria</taxon>
        <taxon>Alteromonadales</taxon>
        <taxon>Colwelliaceae</taxon>
        <taxon>Colwellia</taxon>
    </lineage>
</organism>
<dbReference type="EMBL" id="PJAI02000008">
    <property type="protein sequence ID" value="TYK65770.1"/>
    <property type="molecule type" value="Genomic_DNA"/>
</dbReference>
<dbReference type="InterPro" id="IPR022560">
    <property type="entry name" value="DUF3473"/>
</dbReference>
<dbReference type="PANTHER" id="PTHR47561:SF1">
    <property type="entry name" value="POLYSACCHARIDE DEACETYLASE FAMILY PROTEIN (AFU_ORTHOLOGUE AFUA_6G05030)"/>
    <property type="match status" value="1"/>
</dbReference>
<dbReference type="InterPro" id="IPR002509">
    <property type="entry name" value="NODB_dom"/>
</dbReference>
<evidence type="ECO:0000313" key="2">
    <source>
        <dbReference type="EMBL" id="TYK65770.1"/>
    </source>
</evidence>
<dbReference type="Gene3D" id="3.20.20.370">
    <property type="entry name" value="Glycoside hydrolase/deacetylase"/>
    <property type="match status" value="1"/>
</dbReference>
<reference evidence="2 3" key="1">
    <citation type="submission" date="2019-08" db="EMBL/GenBank/DDBJ databases">
        <title>Microbe sample from Colwellia echini.</title>
        <authorList>
            <person name="Christiansen L."/>
            <person name="Pathiraja D."/>
            <person name="Schultz-Johansen M."/>
            <person name="Choi I.-G."/>
            <person name="Stougaard P."/>
        </authorList>
    </citation>
    <scope>NUCLEOTIDE SEQUENCE [LARGE SCALE GENOMIC DNA]</scope>
    <source>
        <strain evidence="2 3">A3</strain>
    </source>
</reference>
<dbReference type="RefSeq" id="WP_101344880.1">
    <property type="nucleotide sequence ID" value="NZ_PJAI02000008.1"/>
</dbReference>
<proteinExistence type="predicted"/>
<protein>
    <submittedName>
        <fullName evidence="2">DUF3473 domain-containing protein</fullName>
    </submittedName>
</protein>
<dbReference type="Proteomes" id="UP000815846">
    <property type="component" value="Unassembled WGS sequence"/>
</dbReference>
<accession>A0ABY3MX40</accession>
<dbReference type="PANTHER" id="PTHR47561">
    <property type="entry name" value="POLYSACCHARIDE DEACETYLASE FAMILY PROTEIN (AFU_ORTHOLOGUE AFUA_6G05030)"/>
    <property type="match status" value="1"/>
</dbReference>